<dbReference type="InterPro" id="IPR036165">
    <property type="entry name" value="YefM-like_sf"/>
</dbReference>
<evidence type="ECO:0000313" key="3">
    <source>
        <dbReference type="Proteomes" id="UP001595937"/>
    </source>
</evidence>
<dbReference type="EMBL" id="JBHSLN010000001">
    <property type="protein sequence ID" value="MFC5295902.1"/>
    <property type="molecule type" value="Genomic_DNA"/>
</dbReference>
<name>A0ABW0F908_9MICO</name>
<organism evidence="2 3">
    <name type="scientific">Brachybacterium tyrofermentans</name>
    <dbReference type="NCBI Taxonomy" id="47848"/>
    <lineage>
        <taxon>Bacteria</taxon>
        <taxon>Bacillati</taxon>
        <taxon>Actinomycetota</taxon>
        <taxon>Actinomycetes</taxon>
        <taxon>Micrococcales</taxon>
        <taxon>Dermabacteraceae</taxon>
        <taxon>Brachybacterium</taxon>
    </lineage>
</organism>
<evidence type="ECO:0008006" key="4">
    <source>
        <dbReference type="Google" id="ProtNLM"/>
    </source>
</evidence>
<dbReference type="RefSeq" id="WP_343921856.1">
    <property type="nucleotide sequence ID" value="NZ_BAAAIR010000001.1"/>
</dbReference>
<reference evidence="3" key="1">
    <citation type="journal article" date="2019" name="Int. J. Syst. Evol. Microbiol.">
        <title>The Global Catalogue of Microorganisms (GCM) 10K type strain sequencing project: providing services to taxonomists for standard genome sequencing and annotation.</title>
        <authorList>
            <consortium name="The Broad Institute Genomics Platform"/>
            <consortium name="The Broad Institute Genome Sequencing Center for Infectious Disease"/>
            <person name="Wu L."/>
            <person name="Ma J."/>
        </authorList>
    </citation>
    <scope>NUCLEOTIDE SEQUENCE [LARGE SCALE GENOMIC DNA]</scope>
    <source>
        <strain evidence="3">CGMCC 1.16455</strain>
    </source>
</reference>
<gene>
    <name evidence="2" type="ORF">ACFPK8_00035</name>
</gene>
<comment type="similarity">
    <text evidence="1">Belongs to the phD/YefM antitoxin family.</text>
</comment>
<sequence length="84" mass="9100">MTAPLRMSATMATEKGAGYLAEKAAGRTVVLTDHGKPSAIVMSPERFDDLERSLRLAANQVIQGVSQLVAERSEFHTVDEVREG</sequence>
<dbReference type="Proteomes" id="UP001595937">
    <property type="component" value="Unassembled WGS sequence"/>
</dbReference>
<evidence type="ECO:0000313" key="2">
    <source>
        <dbReference type="EMBL" id="MFC5295902.1"/>
    </source>
</evidence>
<accession>A0ABW0F908</accession>
<keyword evidence="3" id="KW-1185">Reference proteome</keyword>
<comment type="caution">
    <text evidence="2">The sequence shown here is derived from an EMBL/GenBank/DDBJ whole genome shotgun (WGS) entry which is preliminary data.</text>
</comment>
<protein>
    <recommendedName>
        <fullName evidence="4">Antitoxin</fullName>
    </recommendedName>
</protein>
<dbReference type="SUPFAM" id="SSF143120">
    <property type="entry name" value="YefM-like"/>
    <property type="match status" value="1"/>
</dbReference>
<proteinExistence type="inferred from homology"/>
<evidence type="ECO:0000256" key="1">
    <source>
        <dbReference type="ARBA" id="ARBA00009981"/>
    </source>
</evidence>
<dbReference type="GeneID" id="303295496"/>